<dbReference type="EMBL" id="LN877953">
    <property type="protein sequence ID" value="CUV07058.1"/>
    <property type="molecule type" value="Genomic_DNA"/>
</dbReference>
<dbReference type="VEuPathDB" id="CryptoDB:Chro.70098"/>
<dbReference type="VEuPathDB" id="CryptoDB:GY17_00003315"/>
<accession>A0A0S4TI37</accession>
<name>A0A0S4TI37_CRYHO</name>
<evidence type="ECO:0000313" key="1">
    <source>
        <dbReference type="EMBL" id="CUV07058.1"/>
    </source>
</evidence>
<dbReference type="VEuPathDB" id="CryptoDB:CHUDEA7_800"/>
<organism evidence="1">
    <name type="scientific">Cryptosporidium hominis</name>
    <dbReference type="NCBI Taxonomy" id="237895"/>
    <lineage>
        <taxon>Eukaryota</taxon>
        <taxon>Sar</taxon>
        <taxon>Alveolata</taxon>
        <taxon>Apicomplexa</taxon>
        <taxon>Conoidasida</taxon>
        <taxon>Coccidia</taxon>
        <taxon>Eucoccidiorida</taxon>
        <taxon>Eimeriorina</taxon>
        <taxon>Cryptosporidiidae</taxon>
        <taxon>Cryptosporidium</taxon>
    </lineage>
</organism>
<dbReference type="Proteomes" id="UP000199752">
    <property type="component" value="Chromosome 7"/>
</dbReference>
<reference evidence="2 3" key="1">
    <citation type="submission" date="2014-11" db="EMBL/GenBank/DDBJ databases">
        <title>Comparative genomic analysis of Cryptosporidium hominis reveals occurrence of genetic recombination in virulent subtypes.</title>
        <authorList>
            <person name="Guo Y."/>
            <person name="Tang K."/>
            <person name="Frace M."/>
            <person name="Li N."/>
            <person name="Roellig D.M."/>
            <person name="Sammons S."/>
            <person name="Knipe K."/>
            <person name="Rowe L."/>
            <person name="Feng Y."/>
            <person name="Xiao L."/>
        </authorList>
    </citation>
    <scope>NUCLEOTIDE SEQUENCE [LARGE SCALE GENOMIC DNA]</scope>
    <source>
        <strain evidence="2">30976</strain>
    </source>
</reference>
<reference evidence="1" key="2">
    <citation type="submission" date="2015-08" db="EMBL/GenBank/DDBJ databases">
        <authorList>
            <person name="Babu N.S."/>
            <person name="Beckwith C.J."/>
            <person name="Beseler K.G."/>
            <person name="Brison A."/>
            <person name="Carone J.V."/>
            <person name="Caskin T.P."/>
            <person name="Diamond M."/>
            <person name="Durham M.E."/>
            <person name="Foxe J.M."/>
            <person name="Go M."/>
            <person name="Henderson B.A."/>
            <person name="Jones I.B."/>
            <person name="McGettigan J.A."/>
            <person name="Micheletti S.J."/>
            <person name="Nasrallah M.E."/>
            <person name="Ortiz D."/>
            <person name="Piller C.R."/>
            <person name="Privatt S.R."/>
            <person name="Schneider S.L."/>
            <person name="Sharp S."/>
            <person name="Smith T.C."/>
            <person name="Stanton J.D."/>
            <person name="Ullery H.E."/>
            <person name="Wilson R.J."/>
            <person name="Serrano M.G."/>
            <person name="Buck G."/>
            <person name="Lee V."/>
            <person name="Wang Y."/>
            <person name="Carvalho R."/>
            <person name="Voegtly L."/>
            <person name="Shi R."/>
            <person name="Duckworth R."/>
            <person name="Johnson A."/>
            <person name="Loviza R."/>
            <person name="Walstead R."/>
            <person name="Shah Z."/>
            <person name="Kiflezghi M."/>
            <person name="Wade K."/>
            <person name="Ball S.L."/>
            <person name="Bradley K.W."/>
            <person name="Asai D.J."/>
            <person name="Bowman C.A."/>
            <person name="Russell D.A."/>
            <person name="Pope W.H."/>
            <person name="Jacobs-Sera D."/>
            <person name="Hendrix R.W."/>
            <person name="Hatfull G.F."/>
        </authorList>
    </citation>
    <scope>NUCLEOTIDE SEQUENCE [LARGE SCALE GENOMIC DNA]</scope>
</reference>
<dbReference type="EMBL" id="JTAI01000003">
    <property type="protein sequence ID" value="PPS96000.1"/>
    <property type="molecule type" value="Genomic_DNA"/>
</dbReference>
<reference evidence="2 3" key="3">
    <citation type="submission" date="2017-10" db="EMBL/GenBank/DDBJ databases">
        <title>Consistent, comparative and evidence-based genome annotation and re-annotation for the closely-related species, Cryptosporidium parvum, C. hominis and C. tyzzeri.</title>
        <authorList>
            <person name="Baptista R.P."/>
            <person name="Li Y."/>
            <person name="Sateriale A."/>
            <person name="Striepen B."/>
            <person name="Kissinger J.C."/>
        </authorList>
    </citation>
    <scope>NUCLEOTIDE SEQUENCE [LARGE SCALE GENOMIC DNA]</scope>
    <source>
        <strain evidence="2">30976</strain>
    </source>
</reference>
<protein>
    <submittedName>
        <fullName evidence="1">Uncharacterized protein</fullName>
    </submittedName>
</protein>
<evidence type="ECO:0000313" key="2">
    <source>
        <dbReference type="EMBL" id="PPS96000.1"/>
    </source>
</evidence>
<evidence type="ECO:0000313" key="3">
    <source>
        <dbReference type="Proteomes" id="UP001429100"/>
    </source>
</evidence>
<sequence>MSQEKWFVCKVKDFMSKRNTKINNLANIYSGNQNDLEEFFEMPEKTGPYAVFMCYKLYSLFDPEDKGYISLKSIEQWAKMQYNSFCQDNNSSIDAKTFDMYKGKTQRICNSIETYKNNYIYYLKLKEEVEDLEVDTQDIPITISEFISFVSPLFDNVEDSHTKKHKSLSNCSAVHFSHIQETNLSLTNYFGTVTNSDPIGKYIPCTSSSSLYLEPKSKNVSRGKSRPFKNNILYISDSNLYHSSLWSPCINPASSSLHAMARELNKLQDSNDAN</sequence>
<dbReference type="Proteomes" id="UP001429100">
    <property type="component" value="Unassembled WGS sequence"/>
</dbReference>
<dbReference type="AlphaFoldDB" id="A0A0S4TI37"/>
<proteinExistence type="predicted"/>
<gene>
    <name evidence="1" type="ORF">CHUDEA7_800</name>
    <name evidence="2" type="ORF">GY17_00003315</name>
</gene>
<keyword evidence="3" id="KW-1185">Reference proteome</keyword>
<dbReference type="VEuPathDB" id="CryptoDB:ChTU502y2012_407g0400"/>